<dbReference type="Proteomes" id="UP001176961">
    <property type="component" value="Unassembled WGS sequence"/>
</dbReference>
<dbReference type="EMBL" id="CATQJL010000001">
    <property type="protein sequence ID" value="CAJ0590765.1"/>
    <property type="molecule type" value="Genomic_DNA"/>
</dbReference>
<sequence length="218" mass="24765">MLGYAVSLMTALFCTSAACKGLDTIQDLSTDDFRCLKNNGFTFYVGRVWRSVGNYDTKGMQNMKNAHKAGLRVSAYIFPCLAEHCAPPQNQVEAAINRMRSEGVPFDTVFLDIEKFDWSNDLGANRNTINAMGNKLEEMGVDWGIYTNKNNWKSIVGLEYDQWKHKKLWWVYWGANDGTRKSDFTPFAGWSNFYIQQYAGDVNGPCGVNLDLDYIEPK</sequence>
<dbReference type="InterPro" id="IPR017853">
    <property type="entry name" value="GH"/>
</dbReference>
<proteinExistence type="inferred from homology"/>
<dbReference type="SUPFAM" id="SSF51445">
    <property type="entry name" value="(Trans)glycosidases"/>
    <property type="match status" value="1"/>
</dbReference>
<reference evidence="4" key="1">
    <citation type="submission" date="2023-07" db="EMBL/GenBank/DDBJ databases">
        <authorList>
            <consortium name="CYATHOMIX"/>
        </authorList>
    </citation>
    <scope>NUCLEOTIDE SEQUENCE</scope>
    <source>
        <strain evidence="4">N/A</strain>
    </source>
</reference>
<evidence type="ECO:0008006" key="6">
    <source>
        <dbReference type="Google" id="ProtNLM"/>
    </source>
</evidence>
<dbReference type="GO" id="GO:0009253">
    <property type="term" value="P:peptidoglycan catabolic process"/>
    <property type="evidence" value="ECO:0007669"/>
    <property type="project" value="InterPro"/>
</dbReference>
<dbReference type="PANTHER" id="PTHR23208">
    <property type="entry name" value="LYSOZYME PROTEIN"/>
    <property type="match status" value="1"/>
</dbReference>
<dbReference type="InterPro" id="IPR051595">
    <property type="entry name" value="GH25_Enzymes"/>
</dbReference>
<dbReference type="InterPro" id="IPR002053">
    <property type="entry name" value="Glyco_hydro_25"/>
</dbReference>
<accession>A0AA36DPB7</accession>
<evidence type="ECO:0000313" key="4">
    <source>
        <dbReference type="EMBL" id="CAJ0590765.1"/>
    </source>
</evidence>
<comment type="similarity">
    <text evidence="1">Belongs to the glycosyl hydrolase 25 family.</text>
</comment>
<dbReference type="AlphaFoldDB" id="A0AA36DPB7"/>
<dbReference type="Pfam" id="PF01183">
    <property type="entry name" value="Glyco_hydro_25"/>
    <property type="match status" value="1"/>
</dbReference>
<dbReference type="GO" id="GO:0016998">
    <property type="term" value="P:cell wall macromolecule catabolic process"/>
    <property type="evidence" value="ECO:0007669"/>
    <property type="project" value="InterPro"/>
</dbReference>
<protein>
    <recommendedName>
        <fullName evidence="6">Lysozyme</fullName>
    </recommendedName>
</protein>
<keyword evidence="5" id="KW-1185">Reference proteome</keyword>
<dbReference type="PROSITE" id="PS51904">
    <property type="entry name" value="GLYCOSYL_HYDROL_F25_2"/>
    <property type="match status" value="1"/>
</dbReference>
<evidence type="ECO:0000256" key="1">
    <source>
        <dbReference type="ARBA" id="ARBA00010646"/>
    </source>
</evidence>
<keyword evidence="2 3" id="KW-0732">Signal</keyword>
<dbReference type="GO" id="GO:0003796">
    <property type="term" value="F:lysozyme activity"/>
    <property type="evidence" value="ECO:0007669"/>
    <property type="project" value="InterPro"/>
</dbReference>
<dbReference type="Gene3D" id="3.20.20.80">
    <property type="entry name" value="Glycosidases"/>
    <property type="match status" value="1"/>
</dbReference>
<gene>
    <name evidence="4" type="ORF">CYNAS_LOCUS2748</name>
</gene>
<dbReference type="PANTHER" id="PTHR23208:SF36">
    <property type="entry name" value="LYSOZYME-RELATED"/>
    <property type="match status" value="1"/>
</dbReference>
<comment type="caution">
    <text evidence="4">The sequence shown here is derived from an EMBL/GenBank/DDBJ whole genome shotgun (WGS) entry which is preliminary data.</text>
</comment>
<feature type="chain" id="PRO_5041265872" description="Lysozyme" evidence="3">
    <location>
        <begin position="22"/>
        <end position="218"/>
    </location>
</feature>
<name>A0AA36DPB7_CYLNA</name>
<organism evidence="4 5">
    <name type="scientific">Cylicocyclus nassatus</name>
    <name type="common">Nematode worm</name>
    <dbReference type="NCBI Taxonomy" id="53992"/>
    <lineage>
        <taxon>Eukaryota</taxon>
        <taxon>Metazoa</taxon>
        <taxon>Ecdysozoa</taxon>
        <taxon>Nematoda</taxon>
        <taxon>Chromadorea</taxon>
        <taxon>Rhabditida</taxon>
        <taxon>Rhabditina</taxon>
        <taxon>Rhabditomorpha</taxon>
        <taxon>Strongyloidea</taxon>
        <taxon>Strongylidae</taxon>
        <taxon>Cylicocyclus</taxon>
    </lineage>
</organism>
<evidence type="ECO:0000256" key="3">
    <source>
        <dbReference type="SAM" id="SignalP"/>
    </source>
</evidence>
<dbReference type="GO" id="GO:0045087">
    <property type="term" value="P:innate immune response"/>
    <property type="evidence" value="ECO:0007669"/>
    <property type="project" value="TreeGrafter"/>
</dbReference>
<dbReference type="GO" id="GO:0007165">
    <property type="term" value="P:signal transduction"/>
    <property type="evidence" value="ECO:0007669"/>
    <property type="project" value="TreeGrafter"/>
</dbReference>
<evidence type="ECO:0000313" key="5">
    <source>
        <dbReference type="Proteomes" id="UP001176961"/>
    </source>
</evidence>
<feature type="signal peptide" evidence="3">
    <location>
        <begin position="1"/>
        <end position="21"/>
    </location>
</feature>
<evidence type="ECO:0000256" key="2">
    <source>
        <dbReference type="ARBA" id="ARBA00022729"/>
    </source>
</evidence>